<feature type="region of interest" description="Disordered" evidence="1">
    <location>
        <begin position="114"/>
        <end position="133"/>
    </location>
</feature>
<evidence type="ECO:0000313" key="3">
    <source>
        <dbReference type="Proteomes" id="UP000186817"/>
    </source>
</evidence>
<keyword evidence="3" id="KW-1185">Reference proteome</keyword>
<gene>
    <name evidence="2" type="ORF">AK812_SmicGene10462</name>
</gene>
<proteinExistence type="predicted"/>
<protein>
    <submittedName>
        <fullName evidence="2">Uncharacterized protein</fullName>
    </submittedName>
</protein>
<organism evidence="2 3">
    <name type="scientific">Symbiodinium microadriaticum</name>
    <name type="common">Dinoflagellate</name>
    <name type="synonym">Zooxanthella microadriatica</name>
    <dbReference type="NCBI Taxonomy" id="2951"/>
    <lineage>
        <taxon>Eukaryota</taxon>
        <taxon>Sar</taxon>
        <taxon>Alveolata</taxon>
        <taxon>Dinophyceae</taxon>
        <taxon>Suessiales</taxon>
        <taxon>Symbiodiniaceae</taxon>
        <taxon>Symbiodinium</taxon>
    </lineage>
</organism>
<dbReference type="OrthoDB" id="10604153at2759"/>
<dbReference type="EMBL" id="LSRX01000164">
    <property type="protein sequence ID" value="OLQ06255.1"/>
    <property type="molecule type" value="Genomic_DNA"/>
</dbReference>
<name>A0A1Q9EFP6_SYMMI</name>
<evidence type="ECO:0000256" key="1">
    <source>
        <dbReference type="SAM" id="MobiDB-lite"/>
    </source>
</evidence>
<dbReference type="Proteomes" id="UP000186817">
    <property type="component" value="Unassembled WGS sequence"/>
</dbReference>
<accession>A0A1Q9EFP6</accession>
<sequence length="167" mass="17546">MAGLGWAGWLGGHEIYGAGETQQIEVLLDEVFATFPANLEEFGFQRYQEPPDSSGVSRADSLTAGSLDALAAAQRGGGAQQREARPPAQDTELAADEMVRGPGAHWVMAVPGPEVLGGGPQKEPRGNGSDRHGPVMKTAAAISWEFGIWLTGWSGKEDGQSGQDDAE</sequence>
<dbReference type="AlphaFoldDB" id="A0A1Q9EFP6"/>
<evidence type="ECO:0000313" key="2">
    <source>
        <dbReference type="EMBL" id="OLQ06255.1"/>
    </source>
</evidence>
<comment type="caution">
    <text evidence="2">The sequence shown here is derived from an EMBL/GenBank/DDBJ whole genome shotgun (WGS) entry which is preliminary data.</text>
</comment>
<feature type="compositionally biased region" description="Basic and acidic residues" evidence="1">
    <location>
        <begin position="122"/>
        <end position="133"/>
    </location>
</feature>
<reference evidence="2 3" key="1">
    <citation type="submission" date="2016-02" db="EMBL/GenBank/DDBJ databases">
        <title>Genome analysis of coral dinoflagellate symbionts highlights evolutionary adaptations to a symbiotic lifestyle.</title>
        <authorList>
            <person name="Aranda M."/>
            <person name="Li Y."/>
            <person name="Liew Y.J."/>
            <person name="Baumgarten S."/>
            <person name="Simakov O."/>
            <person name="Wilson M."/>
            <person name="Piel J."/>
            <person name="Ashoor H."/>
            <person name="Bougouffa S."/>
            <person name="Bajic V.B."/>
            <person name="Ryu T."/>
            <person name="Ravasi T."/>
            <person name="Bayer T."/>
            <person name="Micklem G."/>
            <person name="Kim H."/>
            <person name="Bhak J."/>
            <person name="Lajeunesse T.C."/>
            <person name="Voolstra C.R."/>
        </authorList>
    </citation>
    <scope>NUCLEOTIDE SEQUENCE [LARGE SCALE GENOMIC DNA]</scope>
    <source>
        <strain evidence="2 3">CCMP2467</strain>
    </source>
</reference>